<comment type="subcellular location">
    <subcellularLocation>
        <location evidence="1">Membrane</location>
        <topology evidence="1">Multi-pass membrane protein</topology>
    </subcellularLocation>
</comment>
<evidence type="ECO:0000256" key="4">
    <source>
        <dbReference type="ARBA" id="ARBA00022989"/>
    </source>
</evidence>
<organism evidence="7 8">
    <name type="scientific">Prunus armeniaca</name>
    <name type="common">Apricot</name>
    <name type="synonym">Armeniaca vulgaris</name>
    <dbReference type="NCBI Taxonomy" id="36596"/>
    <lineage>
        <taxon>Eukaryota</taxon>
        <taxon>Viridiplantae</taxon>
        <taxon>Streptophyta</taxon>
        <taxon>Embryophyta</taxon>
        <taxon>Tracheophyta</taxon>
        <taxon>Spermatophyta</taxon>
        <taxon>Magnoliopsida</taxon>
        <taxon>eudicotyledons</taxon>
        <taxon>Gunneridae</taxon>
        <taxon>Pentapetalae</taxon>
        <taxon>rosids</taxon>
        <taxon>fabids</taxon>
        <taxon>Rosales</taxon>
        <taxon>Rosaceae</taxon>
        <taxon>Amygdaloideae</taxon>
        <taxon>Amygdaleae</taxon>
        <taxon>Prunus</taxon>
    </lineage>
</organism>
<evidence type="ECO:0000256" key="3">
    <source>
        <dbReference type="ARBA" id="ARBA00022692"/>
    </source>
</evidence>
<dbReference type="OrthoDB" id="434519at2759"/>
<dbReference type="PANTHER" id="PTHR14255:SF48">
    <property type="entry name" value="SULFITE EXPORTER TAUE_SAFE FAMILY PROTEIN 3-LIKE"/>
    <property type="match status" value="1"/>
</dbReference>
<sequence length="529" mass="57654">MVDASQILVSWCLHNARLSGKIVIMAWEADGQLNKCSVSIVGFEEEVLRYPMASRSGSNWWSLRLLGMVYLVLALVFVSAQEILEQQPSSQTLGEEVESNDLIRASNFLSHPDGVVYKHVWPEMRFGWKIAVGTIIGFLGAAFGSVGGVGGGGFFVPMLTLIIGFDQKSSTAISKCMITSGAAATVFYNLRLRHPTLELPLIDYDLALLFQPMLVLGISIGVSLNVVLPEWMITILLIIVLLGTSTKSFFRGIETWKKETITKKNLLDASKSLQSKDAGSEDITIPGGVGNDTTETKETKRKKVSILRNVRWRQLGVIVIVWIIILALQIAKNYATKCSVVYWILNLLQIPVTVGITSYEAVKLYKGSIIIESKGEGGANWRVHKLVSYCVLGIVAGILGGLLGLGGGFIMGPVFLEMGIPPQVSSATATFIMTFSSSMSVVEYYLLKRFPIPYALYFAAVATVSAIMGQYLVGKVIKALGRASLIIFILAFTIFVSALTLGGVGIANMVKKIEHKENLGFEKMCTQKS</sequence>
<comment type="similarity">
    <text evidence="2">Belongs to the 4-toluene sulfonate uptake permease (TSUP) (TC 2.A.102) family.</text>
</comment>
<evidence type="ECO:0000256" key="1">
    <source>
        <dbReference type="ARBA" id="ARBA00004141"/>
    </source>
</evidence>
<evidence type="ECO:0000256" key="5">
    <source>
        <dbReference type="ARBA" id="ARBA00023136"/>
    </source>
</evidence>
<evidence type="ECO:0000256" key="6">
    <source>
        <dbReference type="SAM" id="Phobius"/>
    </source>
</evidence>
<feature type="transmembrane region" description="Helical" evidence="6">
    <location>
        <begin position="202"/>
        <end position="225"/>
    </location>
</feature>
<feature type="transmembrane region" description="Helical" evidence="6">
    <location>
        <begin position="343"/>
        <end position="365"/>
    </location>
</feature>
<feature type="transmembrane region" description="Helical" evidence="6">
    <location>
        <begin position="386"/>
        <end position="415"/>
    </location>
</feature>
<protein>
    <recommendedName>
        <fullName evidence="9">Sulfite exporter TauE/SafE family protein</fullName>
    </recommendedName>
</protein>
<proteinExistence type="inferred from homology"/>
<feature type="transmembrane region" description="Helical" evidence="6">
    <location>
        <begin position="310"/>
        <end position="331"/>
    </location>
</feature>
<accession>A0A6J5WXL1</accession>
<feature type="transmembrane region" description="Helical" evidence="6">
    <location>
        <begin position="231"/>
        <end position="250"/>
    </location>
</feature>
<name>A0A6J5WXL1_PRUAR</name>
<feature type="transmembrane region" description="Helical" evidence="6">
    <location>
        <begin position="454"/>
        <end position="473"/>
    </location>
</feature>
<evidence type="ECO:0000313" key="7">
    <source>
        <dbReference type="EMBL" id="CAB4303138.1"/>
    </source>
</evidence>
<dbReference type="Proteomes" id="UP000507245">
    <property type="component" value="Unassembled WGS sequence"/>
</dbReference>
<dbReference type="GO" id="GO:0031464">
    <property type="term" value="C:Cul4A-RING E3 ubiquitin ligase complex"/>
    <property type="evidence" value="ECO:0007669"/>
    <property type="project" value="TreeGrafter"/>
</dbReference>
<feature type="transmembrane region" description="Helical" evidence="6">
    <location>
        <begin position="171"/>
        <end position="190"/>
    </location>
</feature>
<dbReference type="AlphaFoldDB" id="A0A6J5WXL1"/>
<keyword evidence="4 6" id="KW-1133">Transmembrane helix</keyword>
<dbReference type="PANTHER" id="PTHR14255">
    <property type="entry name" value="CEREBLON"/>
    <property type="match status" value="1"/>
</dbReference>
<dbReference type="Pfam" id="PF01925">
    <property type="entry name" value="TauE"/>
    <property type="match status" value="2"/>
</dbReference>
<gene>
    <name evidence="7" type="ORF">ORAREDHAP_LOCUS19151</name>
</gene>
<feature type="transmembrane region" description="Helical" evidence="6">
    <location>
        <begin position="485"/>
        <end position="507"/>
    </location>
</feature>
<dbReference type="EMBL" id="CAEKKB010000003">
    <property type="protein sequence ID" value="CAB4303138.1"/>
    <property type="molecule type" value="Genomic_DNA"/>
</dbReference>
<dbReference type="GO" id="GO:0016567">
    <property type="term" value="P:protein ubiquitination"/>
    <property type="evidence" value="ECO:0007669"/>
    <property type="project" value="TreeGrafter"/>
</dbReference>
<evidence type="ECO:0000313" key="8">
    <source>
        <dbReference type="Proteomes" id="UP000507245"/>
    </source>
</evidence>
<keyword evidence="5 6" id="KW-0472">Membrane</keyword>
<feature type="transmembrane region" description="Helical" evidence="6">
    <location>
        <begin position="132"/>
        <end position="165"/>
    </location>
</feature>
<evidence type="ECO:0008006" key="9">
    <source>
        <dbReference type="Google" id="ProtNLM"/>
    </source>
</evidence>
<dbReference type="InterPro" id="IPR002781">
    <property type="entry name" value="TM_pro_TauE-like"/>
</dbReference>
<evidence type="ECO:0000256" key="2">
    <source>
        <dbReference type="ARBA" id="ARBA00009142"/>
    </source>
</evidence>
<reference evidence="8" key="1">
    <citation type="journal article" date="2020" name="Genome Biol.">
        <title>Gamete binning: chromosome-level and haplotype-resolved genome assembly enabled by high-throughput single-cell sequencing of gamete genomes.</title>
        <authorList>
            <person name="Campoy J.A."/>
            <person name="Sun H."/>
            <person name="Goel M."/>
            <person name="Jiao W.-B."/>
            <person name="Folz-Donahue K."/>
            <person name="Wang N."/>
            <person name="Rubio M."/>
            <person name="Liu C."/>
            <person name="Kukat C."/>
            <person name="Ruiz D."/>
            <person name="Huettel B."/>
            <person name="Schneeberger K."/>
        </authorList>
    </citation>
    <scope>NUCLEOTIDE SEQUENCE [LARGE SCALE GENOMIC DNA]</scope>
    <source>
        <strain evidence="8">cv. Rojo Pasion</strain>
    </source>
</reference>
<feature type="transmembrane region" description="Helical" evidence="6">
    <location>
        <begin position="61"/>
        <end position="80"/>
    </location>
</feature>
<keyword evidence="3 6" id="KW-0812">Transmembrane</keyword>
<keyword evidence="8" id="KW-1185">Reference proteome</keyword>
<feature type="transmembrane region" description="Helical" evidence="6">
    <location>
        <begin position="427"/>
        <end position="447"/>
    </location>
</feature>
<dbReference type="GO" id="GO:0016020">
    <property type="term" value="C:membrane"/>
    <property type="evidence" value="ECO:0007669"/>
    <property type="project" value="UniProtKB-SubCell"/>
</dbReference>